<dbReference type="AlphaFoldDB" id="A0A9D3USP6"/>
<feature type="coiled-coil region" evidence="1">
    <location>
        <begin position="16"/>
        <end position="50"/>
    </location>
</feature>
<evidence type="ECO:0000313" key="3">
    <source>
        <dbReference type="Proteomes" id="UP000828251"/>
    </source>
</evidence>
<organism evidence="2 3">
    <name type="scientific">Gossypium stocksii</name>
    <dbReference type="NCBI Taxonomy" id="47602"/>
    <lineage>
        <taxon>Eukaryota</taxon>
        <taxon>Viridiplantae</taxon>
        <taxon>Streptophyta</taxon>
        <taxon>Embryophyta</taxon>
        <taxon>Tracheophyta</taxon>
        <taxon>Spermatophyta</taxon>
        <taxon>Magnoliopsida</taxon>
        <taxon>eudicotyledons</taxon>
        <taxon>Gunneridae</taxon>
        <taxon>Pentapetalae</taxon>
        <taxon>rosids</taxon>
        <taxon>malvids</taxon>
        <taxon>Malvales</taxon>
        <taxon>Malvaceae</taxon>
        <taxon>Malvoideae</taxon>
        <taxon>Gossypium</taxon>
    </lineage>
</organism>
<reference evidence="2 3" key="1">
    <citation type="journal article" date="2021" name="Plant Biotechnol. J.">
        <title>Multi-omics assisted identification of the key and species-specific regulatory components of drought-tolerant mechanisms in Gossypium stocksii.</title>
        <authorList>
            <person name="Yu D."/>
            <person name="Ke L."/>
            <person name="Zhang D."/>
            <person name="Wu Y."/>
            <person name="Sun Y."/>
            <person name="Mei J."/>
            <person name="Sun J."/>
            <person name="Sun Y."/>
        </authorList>
    </citation>
    <scope>NUCLEOTIDE SEQUENCE [LARGE SCALE GENOMIC DNA]</scope>
    <source>
        <strain evidence="3">cv. E1</strain>
        <tissue evidence="2">Leaf</tissue>
    </source>
</reference>
<protein>
    <submittedName>
        <fullName evidence="2">Uncharacterized protein</fullName>
    </submittedName>
</protein>
<name>A0A9D3USP6_9ROSI</name>
<evidence type="ECO:0000313" key="2">
    <source>
        <dbReference type="EMBL" id="KAH1056561.1"/>
    </source>
</evidence>
<proteinExistence type="predicted"/>
<keyword evidence="1" id="KW-0175">Coiled coil</keyword>
<keyword evidence="3" id="KW-1185">Reference proteome</keyword>
<accession>A0A9D3USP6</accession>
<dbReference type="Proteomes" id="UP000828251">
    <property type="component" value="Unassembled WGS sequence"/>
</dbReference>
<gene>
    <name evidence="2" type="ORF">J1N35_034626</name>
</gene>
<comment type="caution">
    <text evidence="2">The sequence shown here is derived from an EMBL/GenBank/DDBJ whole genome shotgun (WGS) entry which is preliminary data.</text>
</comment>
<sequence length="51" mass="6181">MEQILSRKVEDLDSCIKLLKLKNKDIEDEYKQLRYKVELLEKNESLLKDEL</sequence>
<evidence type="ECO:0000256" key="1">
    <source>
        <dbReference type="SAM" id="Coils"/>
    </source>
</evidence>
<dbReference type="EMBL" id="JAIQCV010000010">
    <property type="protein sequence ID" value="KAH1056561.1"/>
    <property type="molecule type" value="Genomic_DNA"/>
</dbReference>